<evidence type="ECO:0000259" key="12">
    <source>
        <dbReference type="Pfam" id="PF08345"/>
    </source>
</evidence>
<name>A0A3N1XX28_9FIRM</name>
<keyword evidence="13" id="KW-0969">Cilium</keyword>
<dbReference type="Gene3D" id="3.30.300.30">
    <property type="match status" value="1"/>
</dbReference>
<evidence type="ECO:0000256" key="1">
    <source>
        <dbReference type="ARBA" id="ARBA00004117"/>
    </source>
</evidence>
<evidence type="ECO:0000256" key="4">
    <source>
        <dbReference type="ARBA" id="ARBA00022475"/>
    </source>
</evidence>
<organism evidence="13 14">
    <name type="scientific">Mobilisporobacter senegalensis</name>
    <dbReference type="NCBI Taxonomy" id="1329262"/>
    <lineage>
        <taxon>Bacteria</taxon>
        <taxon>Bacillati</taxon>
        <taxon>Bacillota</taxon>
        <taxon>Clostridia</taxon>
        <taxon>Lachnospirales</taxon>
        <taxon>Lachnospiraceae</taxon>
        <taxon>Mobilisporobacter</taxon>
    </lineage>
</organism>
<dbReference type="Proteomes" id="UP000273083">
    <property type="component" value="Unassembled WGS sequence"/>
</dbReference>
<dbReference type="GO" id="GO:0003774">
    <property type="term" value="F:cytoskeletal motor activity"/>
    <property type="evidence" value="ECO:0007669"/>
    <property type="project" value="InterPro"/>
</dbReference>
<keyword evidence="13" id="KW-0966">Cell projection</keyword>
<accession>A0A3N1XX28</accession>
<dbReference type="GO" id="GO:0005886">
    <property type="term" value="C:plasma membrane"/>
    <property type="evidence" value="ECO:0007669"/>
    <property type="project" value="UniProtKB-SubCell"/>
</dbReference>
<dbReference type="InterPro" id="IPR006182">
    <property type="entry name" value="FliF_N_dom"/>
</dbReference>
<dbReference type="Pfam" id="PF08345">
    <property type="entry name" value="YscJ_FliF_C"/>
    <property type="match status" value="1"/>
</dbReference>
<evidence type="ECO:0000256" key="10">
    <source>
        <dbReference type="SAM" id="Phobius"/>
    </source>
</evidence>
<dbReference type="GO" id="GO:0009431">
    <property type="term" value="C:bacterial-type flagellum basal body, MS ring"/>
    <property type="evidence" value="ECO:0007669"/>
    <property type="project" value="InterPro"/>
</dbReference>
<keyword evidence="4" id="KW-1003">Cell membrane</keyword>
<evidence type="ECO:0000256" key="6">
    <source>
        <dbReference type="ARBA" id="ARBA00022989"/>
    </source>
</evidence>
<evidence type="ECO:0000256" key="8">
    <source>
        <dbReference type="ARBA" id="ARBA00023143"/>
    </source>
</evidence>
<sequence>MVEKLKKLPAQLLEFWNKYTSKQKTIIISVIAVVFFTIVLLSYFLTRTQYTKLAAFDKTAEASEVVDLLEAENIKYKLSSDGLVVSVDEKEKTNALMILGNNDIPSTGMTEEDAFNNSISTTNEERKLKTMYVLQNSLRNDVIRYAGVKDAVVRIDEPVQDYTILSEEKESSVSVLLTTTDDFQTSSVDAIANHVANSVGNQTLDHIRISDQNGNLLFGGNNDLSAGGNINSSFEYKQRLTNTIVNNVYSVLIKMGYDDAEIGASNIVFNMDKVTDLYTEYTPAEGEDQGVLDNSYTYESKGTSASGGVPGTDSNGDSTTYNIETNGSTDSSVVIEKNQYKPNERVTNTEKEIGAVKPDESSLGIVLINYKVVKEDDLKKQGTLDGITFDEYILENDARTQLEVTQDVYDTVANTTGISANKMTITAWEQPIFQASEKTSPSLSNYLMIILAVLIVALLIFVVFKGMAPVEVTELEPELSVEQLLATTKENLSLEDIEFSEKSETRKLIEKFVDENPEAVAQLLRNWLNEDWG</sequence>
<keyword evidence="8" id="KW-0975">Bacterial flagellum</keyword>
<dbReference type="InterPro" id="IPR013556">
    <property type="entry name" value="Flag_M-ring_C"/>
</dbReference>
<gene>
    <name evidence="13" type="ORF">EDD66_102416</name>
</gene>
<dbReference type="GO" id="GO:0071973">
    <property type="term" value="P:bacterial-type flagellum-dependent cell motility"/>
    <property type="evidence" value="ECO:0007669"/>
    <property type="project" value="InterPro"/>
</dbReference>
<protein>
    <submittedName>
        <fullName evidence="13">Flagellar M-ring protein FliF</fullName>
    </submittedName>
</protein>
<feature type="domain" description="Flagellar M-ring N-terminal" evidence="11">
    <location>
        <begin position="46"/>
        <end position="218"/>
    </location>
</feature>
<dbReference type="PANTHER" id="PTHR30046:SF0">
    <property type="entry name" value="FLAGELLAR M-RING PROTEIN"/>
    <property type="match status" value="1"/>
</dbReference>
<dbReference type="PANTHER" id="PTHR30046">
    <property type="entry name" value="FLAGELLAR M-RING PROTEIN"/>
    <property type="match status" value="1"/>
</dbReference>
<comment type="caution">
    <text evidence="13">The sequence shown here is derived from an EMBL/GenBank/DDBJ whole genome shotgun (WGS) entry which is preliminary data.</text>
</comment>
<evidence type="ECO:0000256" key="3">
    <source>
        <dbReference type="ARBA" id="ARBA00007971"/>
    </source>
</evidence>
<evidence type="ECO:0000256" key="9">
    <source>
        <dbReference type="SAM" id="MobiDB-lite"/>
    </source>
</evidence>
<feature type="transmembrane region" description="Helical" evidence="10">
    <location>
        <begin position="446"/>
        <end position="464"/>
    </location>
</feature>
<dbReference type="EMBL" id="RJVG01000002">
    <property type="protein sequence ID" value="ROR30761.1"/>
    <property type="molecule type" value="Genomic_DNA"/>
</dbReference>
<comment type="subcellular location">
    <subcellularLocation>
        <location evidence="1">Bacterial flagellum basal body</location>
    </subcellularLocation>
    <subcellularLocation>
        <location evidence="2">Cell membrane</location>
        <topology evidence="2">Multi-pass membrane protein</topology>
    </subcellularLocation>
</comment>
<feature type="region of interest" description="Disordered" evidence="9">
    <location>
        <begin position="297"/>
        <end position="316"/>
    </location>
</feature>
<dbReference type="RefSeq" id="WP_123608443.1">
    <property type="nucleotide sequence ID" value="NZ_RJVG01000002.1"/>
</dbReference>
<dbReference type="Pfam" id="PF01514">
    <property type="entry name" value="YscJ_FliF"/>
    <property type="match status" value="1"/>
</dbReference>
<keyword evidence="14" id="KW-1185">Reference proteome</keyword>
<evidence type="ECO:0000259" key="11">
    <source>
        <dbReference type="Pfam" id="PF01514"/>
    </source>
</evidence>
<proteinExistence type="inferred from homology"/>
<evidence type="ECO:0000313" key="14">
    <source>
        <dbReference type="Proteomes" id="UP000273083"/>
    </source>
</evidence>
<comment type="similarity">
    <text evidence="3">Belongs to the FliF family.</text>
</comment>
<dbReference type="InterPro" id="IPR045851">
    <property type="entry name" value="AMP-bd_C_sf"/>
</dbReference>
<keyword evidence="6 10" id="KW-1133">Transmembrane helix</keyword>
<keyword evidence="13" id="KW-0282">Flagellum</keyword>
<keyword evidence="7 10" id="KW-0472">Membrane</keyword>
<keyword evidence="5 10" id="KW-0812">Transmembrane</keyword>
<evidence type="ECO:0000256" key="5">
    <source>
        <dbReference type="ARBA" id="ARBA00022692"/>
    </source>
</evidence>
<feature type="transmembrane region" description="Helical" evidence="10">
    <location>
        <begin position="26"/>
        <end position="45"/>
    </location>
</feature>
<evidence type="ECO:0000313" key="13">
    <source>
        <dbReference type="EMBL" id="ROR30761.1"/>
    </source>
</evidence>
<dbReference type="AlphaFoldDB" id="A0A3N1XX28"/>
<reference evidence="13 14" key="1">
    <citation type="submission" date="2018-11" db="EMBL/GenBank/DDBJ databases">
        <title>Genomic Encyclopedia of Type Strains, Phase IV (KMG-IV): sequencing the most valuable type-strain genomes for metagenomic binning, comparative biology and taxonomic classification.</title>
        <authorList>
            <person name="Goeker M."/>
        </authorList>
    </citation>
    <scope>NUCLEOTIDE SEQUENCE [LARGE SCALE GENOMIC DNA]</scope>
    <source>
        <strain evidence="13 14">DSM 26537</strain>
    </source>
</reference>
<feature type="domain" description="Flagellar M-ring C-terminal" evidence="12">
    <location>
        <begin position="266"/>
        <end position="420"/>
    </location>
</feature>
<dbReference type="InterPro" id="IPR000067">
    <property type="entry name" value="FlgMring_FliF"/>
</dbReference>
<dbReference type="InterPro" id="IPR043427">
    <property type="entry name" value="YscJ/FliF"/>
</dbReference>
<dbReference type="OrthoDB" id="9807026at2"/>
<evidence type="ECO:0000256" key="7">
    <source>
        <dbReference type="ARBA" id="ARBA00023136"/>
    </source>
</evidence>
<evidence type="ECO:0000256" key="2">
    <source>
        <dbReference type="ARBA" id="ARBA00004651"/>
    </source>
</evidence>
<dbReference type="NCBIfam" id="TIGR00206">
    <property type="entry name" value="fliF"/>
    <property type="match status" value="1"/>
</dbReference>